<keyword evidence="1" id="KW-1133">Transmembrane helix</keyword>
<dbReference type="SUPFAM" id="SSF51197">
    <property type="entry name" value="Clavaminate synthase-like"/>
    <property type="match status" value="1"/>
</dbReference>
<dbReference type="RefSeq" id="WP_193911618.1">
    <property type="nucleotide sequence ID" value="NZ_JADEXG010000080.1"/>
</dbReference>
<protein>
    <recommendedName>
        <fullName evidence="4">Phytanoyl-CoA dioxygenase</fullName>
    </recommendedName>
</protein>
<comment type="caution">
    <text evidence="2">The sequence shown here is derived from an EMBL/GenBank/DDBJ whole genome shotgun (WGS) entry which is preliminary data.</text>
</comment>
<evidence type="ECO:0000256" key="1">
    <source>
        <dbReference type="SAM" id="Phobius"/>
    </source>
</evidence>
<accession>A0A8J7ABN6</accession>
<keyword evidence="1" id="KW-0472">Membrane</keyword>
<reference evidence="2" key="1">
    <citation type="submission" date="2020-10" db="EMBL/GenBank/DDBJ databases">
        <authorList>
            <person name="Castelo-Branco R."/>
            <person name="Eusebio N."/>
            <person name="Adriana R."/>
            <person name="Vieira A."/>
            <person name="Brugerolle De Fraissinette N."/>
            <person name="Rezende De Castro R."/>
            <person name="Schneider M.P."/>
            <person name="Vasconcelos V."/>
            <person name="Leao P.N."/>
        </authorList>
    </citation>
    <scope>NUCLEOTIDE SEQUENCE</scope>
    <source>
        <strain evidence="2">LEGE 07310</strain>
    </source>
</reference>
<organism evidence="2 3">
    <name type="scientific">Vasconcelosia minhoensis LEGE 07310</name>
    <dbReference type="NCBI Taxonomy" id="915328"/>
    <lineage>
        <taxon>Bacteria</taxon>
        <taxon>Bacillati</taxon>
        <taxon>Cyanobacteriota</taxon>
        <taxon>Cyanophyceae</taxon>
        <taxon>Nodosilineales</taxon>
        <taxon>Cymatolegaceae</taxon>
        <taxon>Vasconcelosia</taxon>
        <taxon>Vasconcelosia minhoensis</taxon>
    </lineage>
</organism>
<gene>
    <name evidence="2" type="ORF">IQ241_22620</name>
</gene>
<name>A0A8J7ABN6_9CYAN</name>
<dbReference type="EMBL" id="JADEXG010000080">
    <property type="protein sequence ID" value="MBE9080050.1"/>
    <property type="molecule type" value="Genomic_DNA"/>
</dbReference>
<keyword evidence="3" id="KW-1185">Reference proteome</keyword>
<proteinExistence type="predicted"/>
<dbReference type="AlphaFoldDB" id="A0A8J7ABN6"/>
<keyword evidence="1" id="KW-0812">Transmembrane</keyword>
<dbReference type="Gene3D" id="2.60.120.620">
    <property type="entry name" value="q2cbj1_9rhob like domain"/>
    <property type="match status" value="1"/>
</dbReference>
<evidence type="ECO:0008006" key="4">
    <source>
        <dbReference type="Google" id="ProtNLM"/>
    </source>
</evidence>
<feature type="transmembrane region" description="Helical" evidence="1">
    <location>
        <begin position="12"/>
        <end position="31"/>
    </location>
</feature>
<evidence type="ECO:0000313" key="3">
    <source>
        <dbReference type="Proteomes" id="UP000636505"/>
    </source>
</evidence>
<dbReference type="Proteomes" id="UP000636505">
    <property type="component" value="Unassembled WGS sequence"/>
</dbReference>
<sequence>MKVYSEAWRKLFYILSAAIGKPQWFIVFLLGRFRLIRSFYLLLLSFCFHQKFERVDSHSIFKNLDVSRVVTDLREHGIFAGIFLPETVLRDLHQYVDSQYCFAGGRTNLGVRFSNKNELDKIYGKPFYVARFFNISANCPAILKLANDPKVREIASKYIGKPAIYTGSSMFWTYPIRNKSYDSDQQKFSQYHYDLDDFSGVRFCFYLSDVDFDSGPHVCIRGSHRKRSLLHTLNFLSRVQLESELRKVYQDDQFMTLKGQAGFGFIEDTFCFHKGEVPAKRPRLFLQLHFTANNYNRTEYHDYRDPDKLELFDFSSHHASLAAVASEARG</sequence>
<evidence type="ECO:0000313" key="2">
    <source>
        <dbReference type="EMBL" id="MBE9080050.1"/>
    </source>
</evidence>